<dbReference type="GO" id="GO:0006412">
    <property type="term" value="P:translation"/>
    <property type="evidence" value="ECO:0007669"/>
    <property type="project" value="InterPro"/>
</dbReference>
<dbReference type="Proteomes" id="UP000750522">
    <property type="component" value="Unassembled WGS sequence"/>
</dbReference>
<protein>
    <recommendedName>
        <fullName evidence="6">Small ribosomal subunit protein uS5m</fullName>
    </recommendedName>
    <alternativeName>
        <fullName evidence="7">28S ribosomal protein S5, mitochondrial</fullName>
    </alternativeName>
</protein>
<evidence type="ECO:0000256" key="4">
    <source>
        <dbReference type="ARBA" id="ARBA00023128"/>
    </source>
</evidence>
<feature type="domain" description="S5 DRBM" evidence="10">
    <location>
        <begin position="163"/>
        <end position="227"/>
    </location>
</feature>
<gene>
    <name evidence="11" type="ORF">DV451_001438</name>
</gene>
<dbReference type="FunFam" id="3.30.230.10:FF:000002">
    <property type="entry name" value="30S ribosomal protein S5"/>
    <property type="match status" value="1"/>
</dbReference>
<dbReference type="GO" id="GO:0005763">
    <property type="term" value="C:mitochondrial small ribosomal subunit"/>
    <property type="evidence" value="ECO:0007669"/>
    <property type="project" value="UniProtKB-ARBA"/>
</dbReference>
<evidence type="ECO:0000256" key="3">
    <source>
        <dbReference type="ARBA" id="ARBA00022980"/>
    </source>
</evidence>
<reference evidence="11" key="2">
    <citation type="submission" date="2020-01" db="EMBL/GenBank/DDBJ databases">
        <authorList>
            <person name="Perkins V."/>
            <person name="Lessard M.-H."/>
            <person name="Dugat-Bony E."/>
            <person name="Frenette M."/>
            <person name="Labrie S."/>
        </authorList>
    </citation>
    <scope>NUCLEOTIDE SEQUENCE</scope>
    <source>
        <strain evidence="11">LMA-70</strain>
    </source>
</reference>
<dbReference type="FunFam" id="3.30.160.20:FF:000022">
    <property type="entry name" value="28S ribosomal protein S5, mitochondrial"/>
    <property type="match status" value="1"/>
</dbReference>
<dbReference type="SUPFAM" id="SSF54768">
    <property type="entry name" value="dsRNA-binding domain-like"/>
    <property type="match status" value="1"/>
</dbReference>
<dbReference type="PROSITE" id="PS50881">
    <property type="entry name" value="S5_DSRBD"/>
    <property type="match status" value="1"/>
</dbReference>
<comment type="subcellular location">
    <subcellularLocation>
        <location evidence="1">Mitochondrion</location>
    </subcellularLocation>
</comment>
<comment type="similarity">
    <text evidence="2 9">Belongs to the universal ribosomal protein uS5 family.</text>
</comment>
<keyword evidence="4" id="KW-0496">Mitochondrion</keyword>
<name>A0A9P5KVL3_GEOCN</name>
<dbReference type="PANTHER" id="PTHR48277:SF1">
    <property type="entry name" value="MITOCHONDRIAL RIBOSOMAL PROTEIN S5"/>
    <property type="match status" value="1"/>
</dbReference>
<evidence type="ECO:0000259" key="10">
    <source>
        <dbReference type="PROSITE" id="PS50881"/>
    </source>
</evidence>
<sequence length="326" mass="36410">MSALRRTLASVPLRAFANRFAMTTPASFRTFSGSAPAAQAEAELKRERDEHLEQLKKYYPPSLIKSILAAEANVDPKMWAQRQRPTTEFAPPYTDDLATYDPLYDFGKHEWVDMDEPYQPIPQRIPPGVSLDKDIQSGRGGSSINISQLQELTGLSASYIKSLSVRQLISKRVVNMTRKGKIPSFYSLAIVGDRNGNVGIGEGKDATNTALALSRAHWNAVKNLTYIPRFEDRTIYGSISHKYHSVLIDLRPAPPGHGLRVNHIIYEIAKCAGIKDLTGNIYRSRNQMNVAKGVIEALSTKQTILEEVADRRGKKIVDVTNSYFNF</sequence>
<proteinExistence type="inferred from homology"/>
<organism evidence="11 12">
    <name type="scientific">Geotrichum candidum</name>
    <name type="common">Oospora lactis</name>
    <name type="synonym">Dipodascus geotrichum</name>
    <dbReference type="NCBI Taxonomy" id="1173061"/>
    <lineage>
        <taxon>Eukaryota</taxon>
        <taxon>Fungi</taxon>
        <taxon>Dikarya</taxon>
        <taxon>Ascomycota</taxon>
        <taxon>Saccharomycotina</taxon>
        <taxon>Dipodascomycetes</taxon>
        <taxon>Dipodascales</taxon>
        <taxon>Dipodascaceae</taxon>
        <taxon>Geotrichum</taxon>
    </lineage>
</organism>
<dbReference type="PANTHER" id="PTHR48277">
    <property type="entry name" value="MITOCHONDRIAL RIBOSOMAL PROTEIN S5"/>
    <property type="match status" value="1"/>
</dbReference>
<accession>A0A9P5KVL3</accession>
<evidence type="ECO:0000313" key="11">
    <source>
        <dbReference type="EMBL" id="KAF5103404.1"/>
    </source>
</evidence>
<evidence type="ECO:0000256" key="2">
    <source>
        <dbReference type="ARBA" id="ARBA00008945"/>
    </source>
</evidence>
<dbReference type="InterPro" id="IPR014721">
    <property type="entry name" value="Ribsml_uS5_D2-typ_fold_subgr"/>
</dbReference>
<dbReference type="InterPro" id="IPR005324">
    <property type="entry name" value="Ribosomal_uS5_C"/>
</dbReference>
<evidence type="ECO:0000256" key="1">
    <source>
        <dbReference type="ARBA" id="ARBA00004173"/>
    </source>
</evidence>
<dbReference type="InterPro" id="IPR013810">
    <property type="entry name" value="Ribosomal_uS5_N"/>
</dbReference>
<dbReference type="Pfam" id="PF00333">
    <property type="entry name" value="Ribosomal_S5"/>
    <property type="match status" value="1"/>
</dbReference>
<evidence type="ECO:0000256" key="5">
    <source>
        <dbReference type="ARBA" id="ARBA00023274"/>
    </source>
</evidence>
<dbReference type="InterPro" id="IPR020568">
    <property type="entry name" value="Ribosomal_Su5_D2-typ_SF"/>
</dbReference>
<dbReference type="Gene3D" id="3.30.160.20">
    <property type="match status" value="1"/>
</dbReference>
<dbReference type="AlphaFoldDB" id="A0A9P5KVL3"/>
<dbReference type="Gene3D" id="3.30.230.10">
    <property type="match status" value="1"/>
</dbReference>
<evidence type="ECO:0000313" key="12">
    <source>
        <dbReference type="Proteomes" id="UP000750522"/>
    </source>
</evidence>
<dbReference type="SUPFAM" id="SSF54211">
    <property type="entry name" value="Ribosomal protein S5 domain 2-like"/>
    <property type="match status" value="1"/>
</dbReference>
<evidence type="ECO:0000256" key="9">
    <source>
        <dbReference type="RuleBase" id="RU003823"/>
    </source>
</evidence>
<dbReference type="Pfam" id="PF03719">
    <property type="entry name" value="Ribosomal_S5_C"/>
    <property type="match status" value="1"/>
</dbReference>
<dbReference type="InterPro" id="IPR000851">
    <property type="entry name" value="Ribosomal_uS5"/>
</dbReference>
<evidence type="ECO:0000256" key="8">
    <source>
        <dbReference type="PROSITE-ProRule" id="PRU00268"/>
    </source>
</evidence>
<keyword evidence="3 8" id="KW-0689">Ribosomal protein</keyword>
<evidence type="ECO:0000256" key="7">
    <source>
        <dbReference type="ARBA" id="ARBA00041606"/>
    </source>
</evidence>
<dbReference type="GO" id="GO:0005743">
    <property type="term" value="C:mitochondrial inner membrane"/>
    <property type="evidence" value="ECO:0007669"/>
    <property type="project" value="UniProtKB-ARBA"/>
</dbReference>
<comment type="caution">
    <text evidence="11">The sequence shown here is derived from an EMBL/GenBank/DDBJ whole genome shotgun (WGS) entry which is preliminary data.</text>
</comment>
<dbReference type="EMBL" id="QQZK01000022">
    <property type="protein sequence ID" value="KAF5103404.1"/>
    <property type="molecule type" value="Genomic_DNA"/>
</dbReference>
<evidence type="ECO:0000256" key="6">
    <source>
        <dbReference type="ARBA" id="ARBA00039335"/>
    </source>
</evidence>
<dbReference type="GO" id="GO:0003735">
    <property type="term" value="F:structural constituent of ribosome"/>
    <property type="evidence" value="ECO:0007669"/>
    <property type="project" value="UniProtKB-UniRule"/>
</dbReference>
<reference evidence="11" key="1">
    <citation type="journal article" date="2020" name="Front. Microbiol.">
        <title>Phenotypic and Genetic Characterization of the Cheese Ripening Yeast Geotrichum candidum.</title>
        <authorList>
            <person name="Perkins V."/>
            <person name="Vignola S."/>
            <person name="Lessard M.H."/>
            <person name="Plante P.L."/>
            <person name="Corbeil J."/>
            <person name="Dugat-Bony E."/>
            <person name="Frenette M."/>
            <person name="Labrie S."/>
        </authorList>
    </citation>
    <scope>NUCLEOTIDE SEQUENCE</scope>
    <source>
        <strain evidence="11">LMA-70</strain>
    </source>
</reference>
<dbReference type="GO" id="GO:0003723">
    <property type="term" value="F:RNA binding"/>
    <property type="evidence" value="ECO:0007669"/>
    <property type="project" value="InterPro"/>
</dbReference>
<keyword evidence="5 8" id="KW-0687">Ribonucleoprotein</keyword>